<dbReference type="EMBL" id="BAABBV010000001">
    <property type="protein sequence ID" value="GAA4156923.1"/>
    <property type="molecule type" value="Genomic_DNA"/>
</dbReference>
<feature type="region of interest" description="Disordered" evidence="1">
    <location>
        <begin position="237"/>
        <end position="262"/>
    </location>
</feature>
<sequence length="262" mass="28311">MPPSIRVDDEVYEALQARARAFVDTPNAVIRELLGITRTAASAPAGRSLATLLARRWLAPGDPLVWRRRNSGVTVNATVTADGLIEFASGELFDSPTGASSFAAGHRQNGWTAWHVRTGDTLDELWQRSCNTPIPVGRPIWRFSSGGAFAMAWAAEDGALTIVDARGSRMKGALYRAEDSRRRGMLDLDGFLEYRRDDRWFRAARPIGPLAPRDAAALLLGDEPTEDDVWVLYSGTSSTSITSPSAPNETTSSSSDSSGSIA</sequence>
<accession>A0ABP7ZGJ2</accession>
<keyword evidence="4" id="KW-1185">Reference proteome</keyword>
<dbReference type="Pfam" id="PF18755">
    <property type="entry name" value="RAMA"/>
    <property type="match status" value="1"/>
</dbReference>
<feature type="domain" description="RAMA" evidence="2">
    <location>
        <begin position="45"/>
        <end position="129"/>
    </location>
</feature>
<evidence type="ECO:0000313" key="4">
    <source>
        <dbReference type="Proteomes" id="UP001415169"/>
    </source>
</evidence>
<proteinExistence type="predicted"/>
<evidence type="ECO:0000259" key="2">
    <source>
        <dbReference type="Pfam" id="PF18755"/>
    </source>
</evidence>
<dbReference type="RefSeq" id="WP_344790441.1">
    <property type="nucleotide sequence ID" value="NZ_BAABBV010000001.1"/>
</dbReference>
<organism evidence="3 4">
    <name type="scientific">Gryllotalpicola daejeonensis</name>
    <dbReference type="NCBI Taxonomy" id="993087"/>
    <lineage>
        <taxon>Bacteria</taxon>
        <taxon>Bacillati</taxon>
        <taxon>Actinomycetota</taxon>
        <taxon>Actinomycetes</taxon>
        <taxon>Micrococcales</taxon>
        <taxon>Microbacteriaceae</taxon>
        <taxon>Gryllotalpicola</taxon>
    </lineage>
</organism>
<dbReference type="InterPro" id="IPR040843">
    <property type="entry name" value="RAMA"/>
</dbReference>
<reference evidence="3" key="1">
    <citation type="journal article" date="2014" name="Int. J. Syst. Evol. Microbiol.">
        <title>Complete genome of a new Firmicutes species belonging to the dominant human colonic microbiota ('Ruminococcus bicirculans') reveals two chromosomes and a selective capacity to utilize plant glucans.</title>
        <authorList>
            <consortium name="NISC Comparative Sequencing Program"/>
            <person name="Wegmann U."/>
            <person name="Louis P."/>
            <person name="Goesmann A."/>
            <person name="Henrissat B."/>
            <person name="Duncan S.H."/>
            <person name="Flint H.J."/>
        </authorList>
    </citation>
    <scope>NUCLEOTIDE SEQUENCE</scope>
    <source>
        <strain evidence="3">JCM 17590</strain>
    </source>
</reference>
<name>A0ABP7ZGJ2_9MICO</name>
<dbReference type="Proteomes" id="UP001415169">
    <property type="component" value="Unassembled WGS sequence"/>
</dbReference>
<evidence type="ECO:0000256" key="1">
    <source>
        <dbReference type="SAM" id="MobiDB-lite"/>
    </source>
</evidence>
<comment type="caution">
    <text evidence="3">The sequence shown here is derived from an EMBL/GenBank/DDBJ whole genome shotgun (WGS) entry which is preliminary data.</text>
</comment>
<protein>
    <recommendedName>
        <fullName evidence="2">RAMA domain-containing protein</fullName>
    </recommendedName>
</protein>
<gene>
    <name evidence="3" type="ORF">GCM10022286_07940</name>
</gene>
<evidence type="ECO:0000313" key="3">
    <source>
        <dbReference type="EMBL" id="GAA4156923.1"/>
    </source>
</evidence>
<reference evidence="3" key="2">
    <citation type="submission" date="2023-12" db="EMBL/GenBank/DDBJ databases">
        <authorList>
            <person name="Sun Q."/>
            <person name="Inoue M."/>
        </authorList>
    </citation>
    <scope>NUCLEOTIDE SEQUENCE</scope>
    <source>
        <strain evidence="3">JCM 17590</strain>
    </source>
</reference>